<name>A0A1G2U0N5_9BACT</name>
<dbReference type="Gene3D" id="3.60.40.10">
    <property type="entry name" value="PPM-type phosphatase domain"/>
    <property type="match status" value="1"/>
</dbReference>
<gene>
    <name evidence="2" type="ORF">A3B14_00235</name>
</gene>
<dbReference type="InterPro" id="IPR036457">
    <property type="entry name" value="PPM-type-like_dom_sf"/>
</dbReference>
<reference evidence="2 3" key="1">
    <citation type="journal article" date="2016" name="Nat. Commun.">
        <title>Thousands of microbial genomes shed light on interconnected biogeochemical processes in an aquifer system.</title>
        <authorList>
            <person name="Anantharaman K."/>
            <person name="Brown C.T."/>
            <person name="Hug L.A."/>
            <person name="Sharon I."/>
            <person name="Castelle C.J."/>
            <person name="Probst A.J."/>
            <person name="Thomas B.C."/>
            <person name="Singh A."/>
            <person name="Wilkins M.J."/>
            <person name="Karaoz U."/>
            <person name="Brodie E.L."/>
            <person name="Williams K.H."/>
            <person name="Hubbard S.S."/>
            <person name="Banfield J.F."/>
        </authorList>
    </citation>
    <scope>NUCLEOTIDE SEQUENCE [LARGE SCALE GENOMIC DNA]</scope>
</reference>
<evidence type="ECO:0000313" key="2">
    <source>
        <dbReference type="EMBL" id="OHB03078.1"/>
    </source>
</evidence>
<dbReference type="EMBL" id="MHWE01000023">
    <property type="protein sequence ID" value="OHB03078.1"/>
    <property type="molecule type" value="Genomic_DNA"/>
</dbReference>
<comment type="caution">
    <text evidence="2">The sequence shown here is derived from an EMBL/GenBank/DDBJ whole genome shotgun (WGS) entry which is preliminary data.</text>
</comment>
<evidence type="ECO:0000313" key="3">
    <source>
        <dbReference type="Proteomes" id="UP000176800"/>
    </source>
</evidence>
<proteinExistence type="predicted"/>
<dbReference type="Proteomes" id="UP000176800">
    <property type="component" value="Unassembled WGS sequence"/>
</dbReference>
<dbReference type="AlphaFoldDB" id="A0A1G2U0N5"/>
<dbReference type="Pfam" id="PF13672">
    <property type="entry name" value="PP2C_2"/>
    <property type="match status" value="1"/>
</dbReference>
<organism evidence="2 3">
    <name type="scientific">Candidatus Zambryskibacteria bacterium RIFCSPLOWO2_01_FULL_45_21</name>
    <dbReference type="NCBI Taxonomy" id="1802761"/>
    <lineage>
        <taxon>Bacteria</taxon>
        <taxon>Candidatus Zambryskiibacteriota</taxon>
    </lineage>
</organism>
<evidence type="ECO:0000259" key="1">
    <source>
        <dbReference type="Pfam" id="PF13672"/>
    </source>
</evidence>
<dbReference type="InterPro" id="IPR001932">
    <property type="entry name" value="PPM-type_phosphatase-like_dom"/>
</dbReference>
<dbReference type="SUPFAM" id="SSF81606">
    <property type="entry name" value="PP2C-like"/>
    <property type="match status" value="1"/>
</dbReference>
<accession>A0A1G2U0N5</accession>
<sequence>MQYFSILEQSSKEAIWAFAEKRGLTENLPDDYRHPQEDYLLVSENPPVFVVADGVTLNFRKLIEKGEKYPDPSPAGEVARIFCEAVVENVKEKHETFNAGDTKEIFEQANTVVADYNKKTGKSEISGNMTGFFAATGAFIVVKEDKAYWASICDSFVAHFDKNMNLKFMSSGSCSPYTVINGEERMIEHIENGIFNLEDKDRVFVFTDGFEYYIRNPEFLNIFNEEGGDLKEKIREFSNKMNLKDPEKYGHERSLIAVGF</sequence>
<protein>
    <recommendedName>
        <fullName evidence="1">PPM-type phosphatase domain-containing protein</fullName>
    </recommendedName>
</protein>
<feature type="domain" description="PPM-type phosphatase" evidence="1">
    <location>
        <begin position="35"/>
        <end position="220"/>
    </location>
</feature>